<dbReference type="Gene3D" id="3.40.30.10">
    <property type="entry name" value="Glutaredoxin"/>
    <property type="match status" value="1"/>
</dbReference>
<keyword evidence="2" id="KW-0732">Signal</keyword>
<feature type="region of interest" description="Disordered" evidence="1">
    <location>
        <begin position="185"/>
        <end position="236"/>
    </location>
</feature>
<dbReference type="SMART" id="SM00271">
    <property type="entry name" value="DnaJ"/>
    <property type="match status" value="1"/>
</dbReference>
<feature type="signal peptide" evidence="2">
    <location>
        <begin position="1"/>
        <end position="34"/>
    </location>
</feature>
<evidence type="ECO:0000256" key="1">
    <source>
        <dbReference type="SAM" id="MobiDB-lite"/>
    </source>
</evidence>
<dbReference type="EMBL" id="CP126655">
    <property type="protein sequence ID" value="WJZ92787.1"/>
    <property type="molecule type" value="Genomic_DNA"/>
</dbReference>
<accession>A0ABY9CBN9</accession>
<evidence type="ECO:0000259" key="3">
    <source>
        <dbReference type="PROSITE" id="PS50076"/>
    </source>
</evidence>
<keyword evidence="5" id="KW-1185">Reference proteome</keyword>
<dbReference type="InterPro" id="IPR001623">
    <property type="entry name" value="DnaJ_domain"/>
</dbReference>
<dbReference type="Pfam" id="PF00226">
    <property type="entry name" value="DnaJ"/>
    <property type="match status" value="1"/>
</dbReference>
<proteinExistence type="predicted"/>
<dbReference type="InterPro" id="IPR036869">
    <property type="entry name" value="J_dom_sf"/>
</dbReference>
<dbReference type="PROSITE" id="PS00636">
    <property type="entry name" value="DNAJ_1"/>
    <property type="match status" value="1"/>
</dbReference>
<name>A0ABY9CBN9_VITVI</name>
<dbReference type="InterPro" id="IPR018253">
    <property type="entry name" value="DnaJ_domain_CS"/>
</dbReference>
<feature type="domain" description="J" evidence="3">
    <location>
        <begin position="36"/>
        <end position="100"/>
    </location>
</feature>
<dbReference type="InterPro" id="IPR052842">
    <property type="entry name" value="ER_Co-chaperone"/>
</dbReference>
<feature type="compositionally biased region" description="Low complexity" evidence="1">
    <location>
        <begin position="185"/>
        <end position="235"/>
    </location>
</feature>
<protein>
    <recommendedName>
        <fullName evidence="3">J domain-containing protein</fullName>
    </recommendedName>
</protein>
<organism evidence="4 5">
    <name type="scientific">Vitis vinifera</name>
    <name type="common">Grape</name>
    <dbReference type="NCBI Taxonomy" id="29760"/>
    <lineage>
        <taxon>Eukaryota</taxon>
        <taxon>Viridiplantae</taxon>
        <taxon>Streptophyta</taxon>
        <taxon>Embryophyta</taxon>
        <taxon>Tracheophyta</taxon>
        <taxon>Spermatophyta</taxon>
        <taxon>Magnoliopsida</taxon>
        <taxon>eudicotyledons</taxon>
        <taxon>Gunneridae</taxon>
        <taxon>Pentapetalae</taxon>
        <taxon>rosids</taxon>
        <taxon>Vitales</taxon>
        <taxon>Vitaceae</taxon>
        <taxon>Viteae</taxon>
        <taxon>Vitis</taxon>
    </lineage>
</organism>
<reference evidence="4 5" key="1">
    <citation type="journal article" date="2023" name="Hortic Res">
        <title>The complete reference genome for grapevine (Vitis vinifera L.) genetics and breeding.</title>
        <authorList>
            <person name="Shi X."/>
            <person name="Cao S."/>
            <person name="Wang X."/>
            <person name="Huang S."/>
            <person name="Wang Y."/>
            <person name="Liu Z."/>
            <person name="Liu W."/>
            <person name="Leng X."/>
            <person name="Peng Y."/>
            <person name="Wang N."/>
            <person name="Wang Y."/>
            <person name="Ma Z."/>
            <person name="Xu X."/>
            <person name="Zhang F."/>
            <person name="Xue H."/>
            <person name="Zhong H."/>
            <person name="Wang Y."/>
            <person name="Zhang K."/>
            <person name="Velt A."/>
            <person name="Avia K."/>
            <person name="Holtgrawe D."/>
            <person name="Grimplet J."/>
            <person name="Matus J.T."/>
            <person name="Ware D."/>
            <person name="Wu X."/>
            <person name="Wang H."/>
            <person name="Liu C."/>
            <person name="Fang Y."/>
            <person name="Rustenholz C."/>
            <person name="Cheng Z."/>
            <person name="Xiao H."/>
            <person name="Zhou Y."/>
        </authorList>
    </citation>
    <scope>NUCLEOTIDE SEQUENCE [LARGE SCALE GENOMIC DNA]</scope>
    <source>
        <strain evidence="5">cv. Pinot noir / PN40024</strain>
        <tissue evidence="4">Leaf</tissue>
    </source>
</reference>
<dbReference type="SUPFAM" id="SSF46565">
    <property type="entry name" value="Chaperone J-domain"/>
    <property type="match status" value="1"/>
</dbReference>
<evidence type="ECO:0000313" key="4">
    <source>
        <dbReference type="EMBL" id="WJZ92787.1"/>
    </source>
</evidence>
<gene>
    <name evidence="4" type="ORF">VitviT2T_011764</name>
</gene>
<dbReference type="Gene3D" id="1.10.287.110">
    <property type="entry name" value="DnaJ domain"/>
    <property type="match status" value="1"/>
</dbReference>
<evidence type="ECO:0000313" key="5">
    <source>
        <dbReference type="Proteomes" id="UP001227230"/>
    </source>
</evidence>
<dbReference type="InterPro" id="IPR036249">
    <property type="entry name" value="Thioredoxin-like_sf"/>
</dbReference>
<dbReference type="PROSITE" id="PS50076">
    <property type="entry name" value="DNAJ_2"/>
    <property type="match status" value="1"/>
</dbReference>
<dbReference type="PANTHER" id="PTHR45184:SF1">
    <property type="entry name" value="DNAJ PROTEIN ERDJ3A"/>
    <property type="match status" value="1"/>
</dbReference>
<dbReference type="Proteomes" id="UP001227230">
    <property type="component" value="Chromosome 8"/>
</dbReference>
<dbReference type="PANTHER" id="PTHR45184">
    <property type="entry name" value="DNAJ PROTEIN ERDJ3A"/>
    <property type="match status" value="1"/>
</dbReference>
<feature type="chain" id="PRO_5045112063" description="J domain-containing protein" evidence="2">
    <location>
        <begin position="35"/>
        <end position="618"/>
    </location>
</feature>
<dbReference type="PRINTS" id="PR00625">
    <property type="entry name" value="JDOMAIN"/>
</dbReference>
<dbReference type="SUPFAM" id="SSF52833">
    <property type="entry name" value="Thioredoxin-like"/>
    <property type="match status" value="1"/>
</dbReference>
<sequence length="618" mass="67955">MIQRSEPRMKIRGVALSIVVFALWLLIFSQAAKTLDPYKVLGVDRNASQREVQKAFHKLSLQYHPDKNKNKGAQEKFAQINNAYEILSDEEKRKNYDMYGDERGSPGFDAGNPGNNGGYTYFTSGGPGGWQHMGGQGNSKSFSFSFGNSGGQGSSNFDLNDIFSNFFGGDKSGASHFGGFSGSSRTQSGGFGGSSRSQSSGFSGSSRTQSGGFGGSSRSQSSGFSGTSWTQSGSGNYPKSIQDINSQVFKKEIADQGITWLLLSYSPTLSGIQYYESIIEEVATSLQGALKAGSIYCENEPTFCKELGIYPRKAPRVFVYSYKAIESGSLVEYKGDWATKNLKGFCQEHLPRFSKRVDLDTFDFSSGTVERLPRVMLLSTKKDTPVIWRALSGLYRKRFIFYDVEVHDASDKVVKKLGVDALPAIVGWMSNGEKHVLRTGISVKDLNSAIQELSTLLNGFEKKNKKATSSQTKKPETESVDKQIHLLTASNLDAICGETIPVCLIGVFRSSKAREKVESILSVVSQKSLSRRQNPYSGSKDSISYTLLDATKQPAFLTAFDNSGFKSFDKLLIAYKSRKGKFAAYTSEITVEEVERFISSVLNGDIQFTKIKQKPKLR</sequence>
<dbReference type="CDD" id="cd06257">
    <property type="entry name" value="DnaJ"/>
    <property type="match status" value="1"/>
</dbReference>
<evidence type="ECO:0000256" key="2">
    <source>
        <dbReference type="SAM" id="SignalP"/>
    </source>
</evidence>